<feature type="region of interest" description="Disordered" evidence="1">
    <location>
        <begin position="239"/>
        <end position="287"/>
    </location>
</feature>
<dbReference type="InterPro" id="IPR036465">
    <property type="entry name" value="vWFA_dom_sf"/>
</dbReference>
<gene>
    <name evidence="3" type="ORF">BaRGS_00036479</name>
</gene>
<dbReference type="Gene3D" id="3.40.50.410">
    <property type="entry name" value="von Willebrand factor, type A domain"/>
    <property type="match status" value="1"/>
</dbReference>
<dbReference type="CDD" id="cd00198">
    <property type="entry name" value="vWFA"/>
    <property type="match status" value="1"/>
</dbReference>
<accession>A0ABD0JBX1</accession>
<sequence length="526" mass="57739">MAFTPPGGPMEVVFTLDTTGSMSQALDEVKGRVSDMMQRLLADIPGIRVAAVAHGDYCDEHVFYLTQTQNLTSQLPDLVNFVQGIEGTGGGDTAECYELVLRMVRENLDWTAGSQRILVMVGDAYPHPADDPQNKANIDWLQEVGLLREMGVKIYGVQVFEDEESSAFFHKMAAMTGGEHLKLTQFGHLCDVIMAICYREKGVEYLENFAAEVHERPQITAVHKDIVGVFDVLRRANSTENTTNVTSGAADTNEARPDTASISDPVASSPAGPATPDSGDGRAVNSSVSKLTTTVSAISLKVADPVSPLPPSPASSVGSTGKPAVCTGRKRKHEPRKRQTVSQRKPAPRKLLREKVTNNNFRLNSLHWTSWKLAAVPADQEVTSGKWRRILSGTTKSRCGVVSKIAASAKPGQHVVILEAAVQTRPGSKLHVTWCRTFHARAKNSSFSRLLSLSYRYARSQLEQVMRRGCRVFLRAAAVKQGQGKNLRRDLSRHYDYAWCRHLRSGLHRSLWVPNGGRKDTLKIAG</sequence>
<dbReference type="SMART" id="SM00327">
    <property type="entry name" value="VWA"/>
    <property type="match status" value="1"/>
</dbReference>
<dbReference type="PANTHER" id="PTHR47824:SF3">
    <property type="entry name" value="UBIQUITIN-LIKE DOMAIN-CONTAINING PROTEIN"/>
    <property type="match status" value="1"/>
</dbReference>
<reference evidence="3 4" key="1">
    <citation type="journal article" date="2023" name="Sci. Data">
        <title>Genome assembly of the Korean intertidal mud-creeper Batillaria attramentaria.</title>
        <authorList>
            <person name="Patra A.K."/>
            <person name="Ho P.T."/>
            <person name="Jun S."/>
            <person name="Lee S.J."/>
            <person name="Kim Y."/>
            <person name="Won Y.J."/>
        </authorList>
    </citation>
    <scope>NUCLEOTIDE SEQUENCE [LARGE SCALE GENOMIC DNA]</scope>
    <source>
        <strain evidence="3">Wonlab-2016</strain>
    </source>
</reference>
<dbReference type="AlphaFoldDB" id="A0ABD0JBX1"/>
<dbReference type="Pfam" id="PF00092">
    <property type="entry name" value="VWA"/>
    <property type="match status" value="1"/>
</dbReference>
<dbReference type="PROSITE" id="PS50234">
    <property type="entry name" value="VWFA"/>
    <property type="match status" value="1"/>
</dbReference>
<keyword evidence="4" id="KW-1185">Reference proteome</keyword>
<feature type="compositionally biased region" description="Polar residues" evidence="1">
    <location>
        <begin position="239"/>
        <end position="250"/>
    </location>
</feature>
<dbReference type="Proteomes" id="UP001519460">
    <property type="component" value="Unassembled WGS sequence"/>
</dbReference>
<comment type="caution">
    <text evidence="3">The sequence shown here is derived from an EMBL/GenBank/DDBJ whole genome shotgun (WGS) entry which is preliminary data.</text>
</comment>
<evidence type="ECO:0000256" key="1">
    <source>
        <dbReference type="SAM" id="MobiDB-lite"/>
    </source>
</evidence>
<dbReference type="InterPro" id="IPR002035">
    <property type="entry name" value="VWF_A"/>
</dbReference>
<evidence type="ECO:0000313" key="4">
    <source>
        <dbReference type="Proteomes" id="UP001519460"/>
    </source>
</evidence>
<proteinExistence type="predicted"/>
<evidence type="ECO:0000259" key="2">
    <source>
        <dbReference type="PROSITE" id="PS50234"/>
    </source>
</evidence>
<feature type="compositionally biased region" description="Basic residues" evidence="1">
    <location>
        <begin position="328"/>
        <end position="339"/>
    </location>
</feature>
<feature type="region of interest" description="Disordered" evidence="1">
    <location>
        <begin position="303"/>
        <end position="347"/>
    </location>
</feature>
<organism evidence="3 4">
    <name type="scientific">Batillaria attramentaria</name>
    <dbReference type="NCBI Taxonomy" id="370345"/>
    <lineage>
        <taxon>Eukaryota</taxon>
        <taxon>Metazoa</taxon>
        <taxon>Spiralia</taxon>
        <taxon>Lophotrochozoa</taxon>
        <taxon>Mollusca</taxon>
        <taxon>Gastropoda</taxon>
        <taxon>Caenogastropoda</taxon>
        <taxon>Sorbeoconcha</taxon>
        <taxon>Cerithioidea</taxon>
        <taxon>Batillariidae</taxon>
        <taxon>Batillaria</taxon>
    </lineage>
</organism>
<dbReference type="SUPFAM" id="SSF53300">
    <property type="entry name" value="vWA-like"/>
    <property type="match status" value="1"/>
</dbReference>
<name>A0ABD0JBX1_9CAEN</name>
<evidence type="ECO:0000313" key="3">
    <source>
        <dbReference type="EMBL" id="KAK7469500.1"/>
    </source>
</evidence>
<feature type="domain" description="VWFA" evidence="2">
    <location>
        <begin position="11"/>
        <end position="196"/>
    </location>
</feature>
<dbReference type="EMBL" id="JACVVK020000515">
    <property type="protein sequence ID" value="KAK7469500.1"/>
    <property type="molecule type" value="Genomic_DNA"/>
</dbReference>
<dbReference type="PANTHER" id="PTHR47824">
    <property type="entry name" value="UBIQUITIN-LIKE DOMAIN-CONTAINING PROTEIN"/>
    <property type="match status" value="1"/>
</dbReference>
<protein>
    <recommendedName>
        <fullName evidence="2">VWFA domain-containing protein</fullName>
    </recommendedName>
</protein>